<dbReference type="STRING" id="529704.SAMN02927913_2166"/>
<organism evidence="2 3">
    <name type="scientific">Frateuria terrea</name>
    <dbReference type="NCBI Taxonomy" id="529704"/>
    <lineage>
        <taxon>Bacteria</taxon>
        <taxon>Pseudomonadati</taxon>
        <taxon>Pseudomonadota</taxon>
        <taxon>Gammaproteobacteria</taxon>
        <taxon>Lysobacterales</taxon>
        <taxon>Rhodanobacteraceae</taxon>
        <taxon>Frateuria</taxon>
    </lineage>
</organism>
<dbReference type="RefSeq" id="WP_091336751.1">
    <property type="nucleotide sequence ID" value="NZ_FNYC01000012.1"/>
</dbReference>
<dbReference type="AlphaFoldDB" id="A0A1H7A225"/>
<feature type="region of interest" description="Disordered" evidence="1">
    <location>
        <begin position="98"/>
        <end position="131"/>
    </location>
</feature>
<dbReference type="Proteomes" id="UP000199420">
    <property type="component" value="Unassembled WGS sequence"/>
</dbReference>
<feature type="compositionally biased region" description="Low complexity" evidence="1">
    <location>
        <begin position="98"/>
        <end position="119"/>
    </location>
</feature>
<dbReference type="EMBL" id="FNYC01000012">
    <property type="protein sequence ID" value="SEJ56072.1"/>
    <property type="molecule type" value="Genomic_DNA"/>
</dbReference>
<name>A0A1H7A225_9GAMM</name>
<sequence>MIPGAILNLGGTEFTVPPINLRIDFDYKDAIAVLCEPEGNVDFRVYVEAASNVLFALVKRNYPDLTRDQFNDLIDLPMLRPIINGMLHISGYVGRPLEPAATGSASPSPEPASSDSSTPLLDGSPTTSSNV</sequence>
<evidence type="ECO:0000256" key="1">
    <source>
        <dbReference type="SAM" id="MobiDB-lite"/>
    </source>
</evidence>
<keyword evidence="3" id="KW-1185">Reference proteome</keyword>
<accession>A0A1H7A225</accession>
<gene>
    <name evidence="2" type="ORF">SAMN04487997_0223</name>
</gene>
<protein>
    <submittedName>
        <fullName evidence="2">Uncharacterized protein</fullName>
    </submittedName>
</protein>
<evidence type="ECO:0000313" key="2">
    <source>
        <dbReference type="EMBL" id="SEJ56072.1"/>
    </source>
</evidence>
<dbReference type="OrthoDB" id="9180489at2"/>
<reference evidence="2 3" key="1">
    <citation type="submission" date="2016-10" db="EMBL/GenBank/DDBJ databases">
        <authorList>
            <person name="de Groot N.N."/>
        </authorList>
    </citation>
    <scope>NUCLEOTIDE SEQUENCE [LARGE SCALE GENOMIC DNA]</scope>
    <source>
        <strain evidence="2 3">DSM 26515</strain>
    </source>
</reference>
<evidence type="ECO:0000313" key="3">
    <source>
        <dbReference type="Proteomes" id="UP000199420"/>
    </source>
</evidence>
<proteinExistence type="predicted"/>